<dbReference type="Proteomes" id="UP001168540">
    <property type="component" value="Unassembled WGS sequence"/>
</dbReference>
<keyword evidence="10" id="KW-1185">Reference proteome</keyword>
<keyword evidence="5 6" id="KW-0408">Iron</keyword>
<dbReference type="InterPro" id="IPR036909">
    <property type="entry name" value="Cyt_c-like_dom_sf"/>
</dbReference>
<evidence type="ECO:0000256" key="7">
    <source>
        <dbReference type="SAM" id="SignalP"/>
    </source>
</evidence>
<evidence type="ECO:0000259" key="8">
    <source>
        <dbReference type="PROSITE" id="PS51007"/>
    </source>
</evidence>
<dbReference type="Gene3D" id="1.10.760.10">
    <property type="entry name" value="Cytochrome c-like domain"/>
    <property type="match status" value="2"/>
</dbReference>
<comment type="caution">
    <text evidence="9">The sequence shown here is derived from an EMBL/GenBank/DDBJ whole genome shotgun (WGS) entry which is preliminary data.</text>
</comment>
<keyword evidence="7" id="KW-0732">Signal</keyword>
<dbReference type="Pfam" id="PF00034">
    <property type="entry name" value="Cytochrom_C"/>
    <property type="match status" value="1"/>
</dbReference>
<dbReference type="RefSeq" id="WP_289830321.1">
    <property type="nucleotide sequence ID" value="NZ_JAUEDK010000020.1"/>
</dbReference>
<keyword evidence="1" id="KW-0813">Transport</keyword>
<dbReference type="InterPro" id="IPR002324">
    <property type="entry name" value="Cyt_c_ID"/>
</dbReference>
<dbReference type="SUPFAM" id="SSF46626">
    <property type="entry name" value="Cytochrome c"/>
    <property type="match status" value="2"/>
</dbReference>
<evidence type="ECO:0000313" key="10">
    <source>
        <dbReference type="Proteomes" id="UP001168540"/>
    </source>
</evidence>
<evidence type="ECO:0000256" key="1">
    <source>
        <dbReference type="ARBA" id="ARBA00022448"/>
    </source>
</evidence>
<name>A0ABT7XPG9_9NEIS</name>
<dbReference type="InterPro" id="IPR009056">
    <property type="entry name" value="Cyt_c-like_dom"/>
</dbReference>
<keyword evidence="2 6" id="KW-0349">Heme</keyword>
<feature type="signal peptide" evidence="7">
    <location>
        <begin position="1"/>
        <end position="21"/>
    </location>
</feature>
<evidence type="ECO:0000256" key="4">
    <source>
        <dbReference type="ARBA" id="ARBA00022982"/>
    </source>
</evidence>
<evidence type="ECO:0000256" key="2">
    <source>
        <dbReference type="ARBA" id="ARBA00022617"/>
    </source>
</evidence>
<feature type="chain" id="PRO_5045408618" evidence="7">
    <location>
        <begin position="22"/>
        <end position="211"/>
    </location>
</feature>
<reference evidence="9" key="1">
    <citation type="submission" date="2023-06" db="EMBL/GenBank/DDBJ databases">
        <authorList>
            <person name="Zhang S."/>
        </authorList>
    </citation>
    <scope>NUCLEOTIDE SEQUENCE</scope>
    <source>
        <strain evidence="9">SG2303</strain>
    </source>
</reference>
<dbReference type="PROSITE" id="PS51007">
    <property type="entry name" value="CYTC"/>
    <property type="match status" value="1"/>
</dbReference>
<feature type="domain" description="Cytochrome c" evidence="8">
    <location>
        <begin position="127"/>
        <end position="211"/>
    </location>
</feature>
<evidence type="ECO:0000256" key="3">
    <source>
        <dbReference type="ARBA" id="ARBA00022723"/>
    </source>
</evidence>
<keyword evidence="3 6" id="KW-0479">Metal-binding</keyword>
<organism evidence="9 10">
    <name type="scientific">Crenobacter oryzisoli</name>
    <dbReference type="NCBI Taxonomy" id="3056844"/>
    <lineage>
        <taxon>Bacteria</taxon>
        <taxon>Pseudomonadati</taxon>
        <taxon>Pseudomonadota</taxon>
        <taxon>Betaproteobacteria</taxon>
        <taxon>Neisseriales</taxon>
        <taxon>Neisseriaceae</taxon>
        <taxon>Crenobacter</taxon>
    </lineage>
</organism>
<dbReference type="PRINTS" id="PR00606">
    <property type="entry name" value="CYTCHROMECID"/>
</dbReference>
<keyword evidence="4" id="KW-0249">Electron transport</keyword>
<gene>
    <name evidence="9" type="ORF">QU481_12350</name>
</gene>
<evidence type="ECO:0000256" key="5">
    <source>
        <dbReference type="ARBA" id="ARBA00023004"/>
    </source>
</evidence>
<proteinExistence type="predicted"/>
<accession>A0ABT7XPG9</accession>
<evidence type="ECO:0000313" key="9">
    <source>
        <dbReference type="EMBL" id="MDN0075681.1"/>
    </source>
</evidence>
<dbReference type="EMBL" id="JAUEDK010000020">
    <property type="protein sequence ID" value="MDN0075681.1"/>
    <property type="molecule type" value="Genomic_DNA"/>
</dbReference>
<evidence type="ECO:0000256" key="6">
    <source>
        <dbReference type="PROSITE-ProRule" id="PRU00433"/>
    </source>
</evidence>
<protein>
    <submittedName>
        <fullName evidence="9">C-type cytochrome</fullName>
    </submittedName>
</protein>
<sequence>MKFVTALLGTVLVGAALMAAASPLEIKLPPETAAFKPSPLPGYALAQQKCSICHSADYINYQPPGLSLAQWTGEASKMQHAYGAPISDEEVKIIGTYLATTYGSAKVDAAAVVASSGIASQPVPAAMPPSNAMALLQGNGCLACHAIDHKVVGPAYRDVAAKYAHDPQAQGKVEASIRNGGSGRWGAVPMPPFSQLSAQDIHTLAGFILHQ</sequence>